<gene>
    <name evidence="6" type="ORF">FHW18_003463</name>
</gene>
<dbReference type="Pfam" id="PF00126">
    <property type="entry name" value="HTH_1"/>
    <property type="match status" value="1"/>
</dbReference>
<keyword evidence="2" id="KW-0805">Transcription regulation</keyword>
<feature type="domain" description="HTH lysR-type" evidence="5">
    <location>
        <begin position="1"/>
        <end position="60"/>
    </location>
</feature>
<dbReference type="SUPFAM" id="SSF46785">
    <property type="entry name" value="Winged helix' DNA-binding domain"/>
    <property type="match status" value="1"/>
</dbReference>
<proteinExistence type="inferred from homology"/>
<dbReference type="Proteomes" id="UP000542125">
    <property type="component" value="Unassembled WGS sequence"/>
</dbReference>
<name>A0A7Y9IW60_9BURK</name>
<dbReference type="InterPro" id="IPR036388">
    <property type="entry name" value="WH-like_DNA-bd_sf"/>
</dbReference>
<dbReference type="Gene3D" id="3.40.190.290">
    <property type="match status" value="1"/>
</dbReference>
<evidence type="ECO:0000259" key="5">
    <source>
        <dbReference type="PROSITE" id="PS50931"/>
    </source>
</evidence>
<sequence length="306" mass="33317">MNVSARQLRCFLTLARLRSFTRAAEQLHISQAGLSAMMRDLETQFGCRLFDRTTRVVALTPEGAQLVPSAERMLSELNFAALRMGNTAAAAKRQLSVAVSPVVASSFFPEVCEDFASQHPDVTVKLHDVNKEQMPAMIESGEVDVGFGSFLNPAAGIDRVALFNCHLLCVAQPGRLTLTHRAGDALPRTRWKQLPDLPILAAPATDTTQMLIDAQLAQIGRANEERPTYHSMQLIIAMAARGFGVGIVPSFALPVALRFGVEVARLQAPLVDLAFYRIVRKGRELPPTVAPFVQAVVRTAKAMCAL</sequence>
<comment type="caution">
    <text evidence="6">The sequence shown here is derived from an EMBL/GenBank/DDBJ whole genome shotgun (WGS) entry which is preliminary data.</text>
</comment>
<dbReference type="EMBL" id="JACBYR010000001">
    <property type="protein sequence ID" value="NYE84192.1"/>
    <property type="molecule type" value="Genomic_DNA"/>
</dbReference>
<dbReference type="GO" id="GO:0005829">
    <property type="term" value="C:cytosol"/>
    <property type="evidence" value="ECO:0007669"/>
    <property type="project" value="TreeGrafter"/>
</dbReference>
<dbReference type="PROSITE" id="PS50931">
    <property type="entry name" value="HTH_LYSR"/>
    <property type="match status" value="1"/>
</dbReference>
<dbReference type="Pfam" id="PF03466">
    <property type="entry name" value="LysR_substrate"/>
    <property type="match status" value="1"/>
</dbReference>
<dbReference type="Gene3D" id="1.10.10.10">
    <property type="entry name" value="Winged helix-like DNA-binding domain superfamily/Winged helix DNA-binding domain"/>
    <property type="match status" value="1"/>
</dbReference>
<evidence type="ECO:0000256" key="3">
    <source>
        <dbReference type="ARBA" id="ARBA00023125"/>
    </source>
</evidence>
<evidence type="ECO:0000313" key="7">
    <source>
        <dbReference type="Proteomes" id="UP000542125"/>
    </source>
</evidence>
<dbReference type="AlphaFoldDB" id="A0A7Y9IW60"/>
<dbReference type="InterPro" id="IPR050950">
    <property type="entry name" value="HTH-type_LysR_regulators"/>
</dbReference>
<keyword evidence="3 6" id="KW-0238">DNA-binding</keyword>
<evidence type="ECO:0000256" key="2">
    <source>
        <dbReference type="ARBA" id="ARBA00023015"/>
    </source>
</evidence>
<dbReference type="GO" id="GO:0003677">
    <property type="term" value="F:DNA binding"/>
    <property type="evidence" value="ECO:0007669"/>
    <property type="project" value="UniProtKB-KW"/>
</dbReference>
<dbReference type="PRINTS" id="PR00039">
    <property type="entry name" value="HTHLYSR"/>
</dbReference>
<evidence type="ECO:0000256" key="4">
    <source>
        <dbReference type="ARBA" id="ARBA00023163"/>
    </source>
</evidence>
<protein>
    <submittedName>
        <fullName evidence="6">DNA-binding transcriptional LysR family regulator</fullName>
    </submittedName>
</protein>
<dbReference type="RefSeq" id="WP_179587911.1">
    <property type="nucleotide sequence ID" value="NZ_JACBYR010000001.1"/>
</dbReference>
<reference evidence="6 7" key="1">
    <citation type="submission" date="2020-07" db="EMBL/GenBank/DDBJ databases">
        <title>Genomic Encyclopedia of Type Strains, Phase IV (KMG-V): Genome sequencing to study the core and pangenomes of soil and plant-associated prokaryotes.</title>
        <authorList>
            <person name="Whitman W."/>
        </authorList>
    </citation>
    <scope>NUCLEOTIDE SEQUENCE [LARGE SCALE GENOMIC DNA]</scope>
    <source>
        <strain evidence="6 7">SAS40</strain>
    </source>
</reference>
<evidence type="ECO:0000256" key="1">
    <source>
        <dbReference type="ARBA" id="ARBA00009437"/>
    </source>
</evidence>
<dbReference type="PANTHER" id="PTHR30419:SF8">
    <property type="entry name" value="NITROGEN ASSIMILATION TRANSCRIPTIONAL ACTIVATOR-RELATED"/>
    <property type="match status" value="1"/>
</dbReference>
<dbReference type="SUPFAM" id="SSF53850">
    <property type="entry name" value="Periplasmic binding protein-like II"/>
    <property type="match status" value="1"/>
</dbReference>
<dbReference type="PANTHER" id="PTHR30419">
    <property type="entry name" value="HTH-TYPE TRANSCRIPTIONAL REGULATOR YBHD"/>
    <property type="match status" value="1"/>
</dbReference>
<dbReference type="FunFam" id="1.10.10.10:FF:000001">
    <property type="entry name" value="LysR family transcriptional regulator"/>
    <property type="match status" value="1"/>
</dbReference>
<dbReference type="InterPro" id="IPR036390">
    <property type="entry name" value="WH_DNA-bd_sf"/>
</dbReference>
<dbReference type="GO" id="GO:0003700">
    <property type="term" value="F:DNA-binding transcription factor activity"/>
    <property type="evidence" value="ECO:0007669"/>
    <property type="project" value="InterPro"/>
</dbReference>
<accession>A0A7Y9IW60</accession>
<keyword evidence="4" id="KW-0804">Transcription</keyword>
<dbReference type="InterPro" id="IPR005119">
    <property type="entry name" value="LysR_subst-bd"/>
</dbReference>
<dbReference type="InterPro" id="IPR000847">
    <property type="entry name" value="LysR_HTH_N"/>
</dbReference>
<organism evidence="6 7">
    <name type="scientific">Pigmentiphaga litoralis</name>
    <dbReference type="NCBI Taxonomy" id="516702"/>
    <lineage>
        <taxon>Bacteria</taxon>
        <taxon>Pseudomonadati</taxon>
        <taxon>Pseudomonadota</taxon>
        <taxon>Betaproteobacteria</taxon>
        <taxon>Burkholderiales</taxon>
        <taxon>Alcaligenaceae</taxon>
        <taxon>Pigmentiphaga</taxon>
    </lineage>
</organism>
<comment type="similarity">
    <text evidence="1">Belongs to the LysR transcriptional regulatory family.</text>
</comment>
<keyword evidence="7" id="KW-1185">Reference proteome</keyword>
<evidence type="ECO:0000313" key="6">
    <source>
        <dbReference type="EMBL" id="NYE84192.1"/>
    </source>
</evidence>